<dbReference type="eggNOG" id="ENOG502T71E">
    <property type="taxonomic scope" value="Eukaryota"/>
</dbReference>
<name>B4K3K1_DROGR</name>
<proteinExistence type="predicted"/>
<evidence type="ECO:0000313" key="1">
    <source>
        <dbReference type="EMBL" id="EDW04349.1"/>
    </source>
</evidence>
<dbReference type="OrthoDB" id="7675754at2759"/>
<dbReference type="Pfam" id="PF16037">
    <property type="entry name" value="DUF4790"/>
    <property type="match status" value="1"/>
</dbReference>
<dbReference type="PhylomeDB" id="B4K3K1"/>
<dbReference type="HOGENOM" id="CLU_1410174_0_0_1"/>
<accession>B4K3K1</accession>
<evidence type="ECO:0000313" key="2">
    <source>
        <dbReference type="Proteomes" id="UP000001070"/>
    </source>
</evidence>
<protein>
    <submittedName>
        <fullName evidence="1">GH25094</fullName>
    </submittedName>
</protein>
<keyword evidence="2" id="KW-1185">Reference proteome</keyword>
<dbReference type="InParanoid" id="B4K3K1"/>
<dbReference type="AlphaFoldDB" id="B4K3K1"/>
<reference evidence="1 2" key="1">
    <citation type="journal article" date="2007" name="Nature">
        <title>Evolution of genes and genomes on the Drosophila phylogeny.</title>
        <authorList>
            <consortium name="Drosophila 12 Genomes Consortium"/>
            <person name="Clark A.G."/>
            <person name="Eisen M.B."/>
            <person name="Smith D.R."/>
            <person name="Bergman C.M."/>
            <person name="Oliver B."/>
            <person name="Markow T.A."/>
            <person name="Kaufman T.C."/>
            <person name="Kellis M."/>
            <person name="Gelbart W."/>
            <person name="Iyer V.N."/>
            <person name="Pollard D.A."/>
            <person name="Sackton T.B."/>
            <person name="Larracuente A.M."/>
            <person name="Singh N.D."/>
            <person name="Abad J.P."/>
            <person name="Abt D.N."/>
            <person name="Adryan B."/>
            <person name="Aguade M."/>
            <person name="Akashi H."/>
            <person name="Anderson W.W."/>
            <person name="Aquadro C.F."/>
            <person name="Ardell D.H."/>
            <person name="Arguello R."/>
            <person name="Artieri C.G."/>
            <person name="Barbash D.A."/>
            <person name="Barker D."/>
            <person name="Barsanti P."/>
            <person name="Batterham P."/>
            <person name="Batzoglou S."/>
            <person name="Begun D."/>
            <person name="Bhutkar A."/>
            <person name="Blanco E."/>
            <person name="Bosak S.A."/>
            <person name="Bradley R.K."/>
            <person name="Brand A.D."/>
            <person name="Brent M.R."/>
            <person name="Brooks A.N."/>
            <person name="Brown R.H."/>
            <person name="Butlin R.K."/>
            <person name="Caggese C."/>
            <person name="Calvi B.R."/>
            <person name="Bernardo de Carvalho A."/>
            <person name="Caspi A."/>
            <person name="Castrezana S."/>
            <person name="Celniker S.E."/>
            <person name="Chang J.L."/>
            <person name="Chapple C."/>
            <person name="Chatterji S."/>
            <person name="Chinwalla A."/>
            <person name="Civetta A."/>
            <person name="Clifton S.W."/>
            <person name="Comeron J.M."/>
            <person name="Costello J.C."/>
            <person name="Coyne J.A."/>
            <person name="Daub J."/>
            <person name="David R.G."/>
            <person name="Delcher A.L."/>
            <person name="Delehaunty K."/>
            <person name="Do C.B."/>
            <person name="Ebling H."/>
            <person name="Edwards K."/>
            <person name="Eickbush T."/>
            <person name="Evans J.D."/>
            <person name="Filipski A."/>
            <person name="Findeiss S."/>
            <person name="Freyhult E."/>
            <person name="Fulton L."/>
            <person name="Fulton R."/>
            <person name="Garcia A.C."/>
            <person name="Gardiner A."/>
            <person name="Garfield D.A."/>
            <person name="Garvin B.E."/>
            <person name="Gibson G."/>
            <person name="Gilbert D."/>
            <person name="Gnerre S."/>
            <person name="Godfrey J."/>
            <person name="Good R."/>
            <person name="Gotea V."/>
            <person name="Gravely B."/>
            <person name="Greenberg A.J."/>
            <person name="Griffiths-Jones S."/>
            <person name="Gross S."/>
            <person name="Guigo R."/>
            <person name="Gustafson E.A."/>
            <person name="Haerty W."/>
            <person name="Hahn M.W."/>
            <person name="Halligan D.L."/>
            <person name="Halpern A.L."/>
            <person name="Halter G.M."/>
            <person name="Han M.V."/>
            <person name="Heger A."/>
            <person name="Hillier L."/>
            <person name="Hinrichs A.S."/>
            <person name="Holmes I."/>
            <person name="Hoskins R.A."/>
            <person name="Hubisz M.J."/>
            <person name="Hultmark D."/>
            <person name="Huntley M.A."/>
            <person name="Jaffe D.B."/>
            <person name="Jagadeeshan S."/>
            <person name="Jeck W.R."/>
            <person name="Johnson J."/>
            <person name="Jones C.D."/>
            <person name="Jordan W.C."/>
            <person name="Karpen G.H."/>
            <person name="Kataoka E."/>
            <person name="Keightley P.D."/>
            <person name="Kheradpour P."/>
            <person name="Kirkness E.F."/>
            <person name="Koerich L.B."/>
            <person name="Kristiansen K."/>
            <person name="Kudrna D."/>
            <person name="Kulathinal R.J."/>
            <person name="Kumar S."/>
            <person name="Kwok R."/>
            <person name="Lander E."/>
            <person name="Langley C.H."/>
            <person name="Lapoint R."/>
            <person name="Lazzaro B.P."/>
            <person name="Lee S.J."/>
            <person name="Levesque L."/>
            <person name="Li R."/>
            <person name="Lin C.F."/>
            <person name="Lin M.F."/>
            <person name="Lindblad-Toh K."/>
            <person name="Llopart A."/>
            <person name="Long M."/>
            <person name="Low L."/>
            <person name="Lozovsky E."/>
            <person name="Lu J."/>
            <person name="Luo M."/>
            <person name="Machado C.A."/>
            <person name="Makalowski W."/>
            <person name="Marzo M."/>
            <person name="Matsuda M."/>
            <person name="Matzkin L."/>
            <person name="McAllister B."/>
            <person name="McBride C.S."/>
            <person name="McKernan B."/>
            <person name="McKernan K."/>
            <person name="Mendez-Lago M."/>
            <person name="Minx P."/>
            <person name="Mollenhauer M.U."/>
            <person name="Montooth K."/>
            <person name="Mount S.M."/>
            <person name="Mu X."/>
            <person name="Myers E."/>
            <person name="Negre B."/>
            <person name="Newfeld S."/>
            <person name="Nielsen R."/>
            <person name="Noor M.A."/>
            <person name="O'Grady P."/>
            <person name="Pachter L."/>
            <person name="Papaceit M."/>
            <person name="Parisi M.J."/>
            <person name="Parisi M."/>
            <person name="Parts L."/>
            <person name="Pedersen J.S."/>
            <person name="Pesole G."/>
            <person name="Phillippy A.M."/>
            <person name="Ponting C.P."/>
            <person name="Pop M."/>
            <person name="Porcelli D."/>
            <person name="Powell J.R."/>
            <person name="Prohaska S."/>
            <person name="Pruitt K."/>
            <person name="Puig M."/>
            <person name="Quesneville H."/>
            <person name="Ram K.R."/>
            <person name="Rand D."/>
            <person name="Rasmussen M.D."/>
            <person name="Reed L.K."/>
            <person name="Reenan R."/>
            <person name="Reily A."/>
            <person name="Remington K.A."/>
            <person name="Rieger T.T."/>
            <person name="Ritchie M.G."/>
            <person name="Robin C."/>
            <person name="Rogers Y.H."/>
            <person name="Rohde C."/>
            <person name="Rozas J."/>
            <person name="Rubenfield M.J."/>
            <person name="Ruiz A."/>
            <person name="Russo S."/>
            <person name="Salzberg S.L."/>
            <person name="Sanchez-Gracia A."/>
            <person name="Saranga D.J."/>
            <person name="Sato H."/>
            <person name="Schaeffer S.W."/>
            <person name="Schatz M.C."/>
            <person name="Schlenke T."/>
            <person name="Schwartz R."/>
            <person name="Segarra C."/>
            <person name="Singh R.S."/>
            <person name="Sirot L."/>
            <person name="Sirota M."/>
            <person name="Sisneros N.B."/>
            <person name="Smith C.D."/>
            <person name="Smith T.F."/>
            <person name="Spieth J."/>
            <person name="Stage D.E."/>
            <person name="Stark A."/>
            <person name="Stephan W."/>
            <person name="Strausberg R.L."/>
            <person name="Strempel S."/>
            <person name="Sturgill D."/>
            <person name="Sutton G."/>
            <person name="Sutton G.G."/>
            <person name="Tao W."/>
            <person name="Teichmann S."/>
            <person name="Tobari Y.N."/>
            <person name="Tomimura Y."/>
            <person name="Tsolas J.M."/>
            <person name="Valente V.L."/>
            <person name="Venter E."/>
            <person name="Venter J.C."/>
            <person name="Vicario S."/>
            <person name="Vieira F.G."/>
            <person name="Vilella A.J."/>
            <person name="Villasante A."/>
            <person name="Walenz B."/>
            <person name="Wang J."/>
            <person name="Wasserman M."/>
            <person name="Watts T."/>
            <person name="Wilson D."/>
            <person name="Wilson R.K."/>
            <person name="Wing R.A."/>
            <person name="Wolfner M.F."/>
            <person name="Wong A."/>
            <person name="Wong G.K."/>
            <person name="Wu C.I."/>
            <person name="Wu G."/>
            <person name="Yamamoto D."/>
            <person name="Yang H.P."/>
            <person name="Yang S.P."/>
            <person name="Yorke J.A."/>
            <person name="Yoshida K."/>
            <person name="Zdobnov E."/>
            <person name="Zhang P."/>
            <person name="Zhang Y."/>
            <person name="Zimin A.V."/>
            <person name="Baldwin J."/>
            <person name="Abdouelleil A."/>
            <person name="Abdulkadir J."/>
            <person name="Abebe A."/>
            <person name="Abera B."/>
            <person name="Abreu J."/>
            <person name="Acer S.C."/>
            <person name="Aftuck L."/>
            <person name="Alexander A."/>
            <person name="An P."/>
            <person name="Anderson E."/>
            <person name="Anderson S."/>
            <person name="Arachi H."/>
            <person name="Azer M."/>
            <person name="Bachantsang P."/>
            <person name="Barry A."/>
            <person name="Bayul T."/>
            <person name="Berlin A."/>
            <person name="Bessette D."/>
            <person name="Bloom T."/>
            <person name="Blye J."/>
            <person name="Boguslavskiy L."/>
            <person name="Bonnet C."/>
            <person name="Boukhgalter B."/>
            <person name="Bourzgui I."/>
            <person name="Brown A."/>
            <person name="Cahill P."/>
            <person name="Channer S."/>
            <person name="Cheshatsang Y."/>
            <person name="Chuda L."/>
            <person name="Citroen M."/>
            <person name="Collymore A."/>
            <person name="Cooke P."/>
            <person name="Costello M."/>
            <person name="D'Aco K."/>
            <person name="Daza R."/>
            <person name="De Haan G."/>
            <person name="DeGray S."/>
            <person name="DeMaso C."/>
            <person name="Dhargay N."/>
            <person name="Dooley K."/>
            <person name="Dooley E."/>
            <person name="Doricent M."/>
            <person name="Dorje P."/>
            <person name="Dorjee K."/>
            <person name="Dupes A."/>
            <person name="Elong R."/>
            <person name="Falk J."/>
            <person name="Farina A."/>
            <person name="Faro S."/>
            <person name="Ferguson D."/>
            <person name="Fisher S."/>
            <person name="Foley C.D."/>
            <person name="Franke A."/>
            <person name="Friedrich D."/>
            <person name="Gadbois L."/>
            <person name="Gearin G."/>
            <person name="Gearin C.R."/>
            <person name="Giannoukos G."/>
            <person name="Goode T."/>
            <person name="Graham J."/>
            <person name="Grandbois E."/>
            <person name="Grewal S."/>
            <person name="Gyaltsen K."/>
            <person name="Hafez N."/>
            <person name="Hagos B."/>
            <person name="Hall J."/>
            <person name="Henson C."/>
            <person name="Hollinger A."/>
            <person name="Honan T."/>
            <person name="Huard M.D."/>
            <person name="Hughes L."/>
            <person name="Hurhula B."/>
            <person name="Husby M.E."/>
            <person name="Kamat A."/>
            <person name="Kanga B."/>
            <person name="Kashin S."/>
            <person name="Khazanovich D."/>
            <person name="Kisner P."/>
            <person name="Lance K."/>
            <person name="Lara M."/>
            <person name="Lee W."/>
            <person name="Lennon N."/>
            <person name="Letendre F."/>
            <person name="LeVine R."/>
            <person name="Lipovsky A."/>
            <person name="Liu X."/>
            <person name="Liu J."/>
            <person name="Liu S."/>
            <person name="Lokyitsang T."/>
            <person name="Lokyitsang Y."/>
            <person name="Lubonja R."/>
            <person name="Lui A."/>
            <person name="MacDonald P."/>
            <person name="Magnisalis V."/>
            <person name="Maru K."/>
            <person name="Matthews C."/>
            <person name="McCusker W."/>
            <person name="McDonough S."/>
            <person name="Mehta T."/>
            <person name="Meldrim J."/>
            <person name="Meneus L."/>
            <person name="Mihai O."/>
            <person name="Mihalev A."/>
            <person name="Mihova T."/>
            <person name="Mittelman R."/>
            <person name="Mlenga V."/>
            <person name="Montmayeur A."/>
            <person name="Mulrain L."/>
            <person name="Navidi A."/>
            <person name="Naylor J."/>
            <person name="Negash T."/>
            <person name="Nguyen T."/>
            <person name="Nguyen N."/>
            <person name="Nicol R."/>
            <person name="Norbu C."/>
            <person name="Norbu N."/>
            <person name="Novod N."/>
            <person name="O'Neill B."/>
            <person name="Osman S."/>
            <person name="Markiewicz E."/>
            <person name="Oyono O.L."/>
            <person name="Patti C."/>
            <person name="Phunkhang P."/>
            <person name="Pierre F."/>
            <person name="Priest M."/>
            <person name="Raghuraman S."/>
            <person name="Rege F."/>
            <person name="Reyes R."/>
            <person name="Rise C."/>
            <person name="Rogov P."/>
            <person name="Ross K."/>
            <person name="Ryan E."/>
            <person name="Settipalli S."/>
            <person name="Shea T."/>
            <person name="Sherpa N."/>
            <person name="Shi L."/>
            <person name="Shih D."/>
            <person name="Sparrow T."/>
            <person name="Spaulding J."/>
            <person name="Stalker J."/>
            <person name="Stange-Thomann N."/>
            <person name="Stavropoulos S."/>
            <person name="Stone C."/>
            <person name="Strader C."/>
            <person name="Tesfaye S."/>
            <person name="Thomson T."/>
            <person name="Thoulutsang Y."/>
            <person name="Thoulutsang D."/>
            <person name="Topham K."/>
            <person name="Topping I."/>
            <person name="Tsamla T."/>
            <person name="Vassiliev H."/>
            <person name="Vo A."/>
            <person name="Wangchuk T."/>
            <person name="Wangdi T."/>
            <person name="Weiand M."/>
            <person name="Wilkinson J."/>
            <person name="Wilson A."/>
            <person name="Yadav S."/>
            <person name="Young G."/>
            <person name="Yu Q."/>
            <person name="Zembek L."/>
            <person name="Zhong D."/>
            <person name="Zimmer A."/>
            <person name="Zwirko Z."/>
            <person name="Jaffe D.B."/>
            <person name="Alvarez P."/>
            <person name="Brockman W."/>
            <person name="Butler J."/>
            <person name="Chin C."/>
            <person name="Gnerre S."/>
            <person name="Grabherr M."/>
            <person name="Kleber M."/>
            <person name="Mauceli E."/>
            <person name="MacCallum I."/>
        </authorList>
    </citation>
    <scope>NUCLEOTIDE SEQUENCE [LARGE SCALE GENOMIC DNA]</scope>
    <source>
        <strain evidence="2">Tucson 15287-2541.00</strain>
    </source>
</reference>
<dbReference type="Proteomes" id="UP000001070">
    <property type="component" value="Unassembled WGS sequence"/>
</dbReference>
<dbReference type="EMBL" id="CH923314">
    <property type="protein sequence ID" value="EDW04349.1"/>
    <property type="molecule type" value="Genomic_DNA"/>
</dbReference>
<dbReference type="InterPro" id="IPR032004">
    <property type="entry name" value="DUF4790"/>
</dbReference>
<organism evidence="2">
    <name type="scientific">Drosophila grimshawi</name>
    <name type="common">Hawaiian fruit fly</name>
    <name type="synonym">Idiomyia grimshawi</name>
    <dbReference type="NCBI Taxonomy" id="7222"/>
    <lineage>
        <taxon>Eukaryota</taxon>
        <taxon>Metazoa</taxon>
        <taxon>Ecdysozoa</taxon>
        <taxon>Arthropoda</taxon>
        <taxon>Hexapoda</taxon>
        <taxon>Insecta</taxon>
        <taxon>Pterygota</taxon>
        <taxon>Neoptera</taxon>
        <taxon>Endopterygota</taxon>
        <taxon>Diptera</taxon>
        <taxon>Brachycera</taxon>
        <taxon>Muscomorpha</taxon>
        <taxon>Ephydroidea</taxon>
        <taxon>Drosophilidae</taxon>
        <taxon>Drosophila</taxon>
        <taxon>Hawaiian Drosophila</taxon>
    </lineage>
</organism>
<gene>
    <name evidence="1" type="primary">Dgri\GH25094</name>
    <name evidence="1" type="ORF">Dgri_GH25094</name>
</gene>
<sequence length="193" mass="22938">MTNVKSSYAETRVPQDKNTILSVSNASEFPTSLNYSIYFKTNVEKCFLTTKIHQHSLNSFTQGTKNPKYIESIKSDPDCGVVPMRVFRDQVDWSRHPSFSMKKIDYQLECEMRYAENREKYNAQLNREMEFIISSKQMIYDQYFTRRVLSYTTLWPPLHTKPELDIFIKKFFQLTSAQKKRLNYLMNTELSFI</sequence>
<dbReference type="OMA" id="NCYVRYL"/>